<dbReference type="Proteomes" id="UP000313948">
    <property type="component" value="Chromosome"/>
</dbReference>
<protein>
    <submittedName>
        <fullName evidence="1">Uncharacterized protein</fullName>
    </submittedName>
</protein>
<evidence type="ECO:0000313" key="1">
    <source>
        <dbReference type="EMBL" id="QDB78263.1"/>
    </source>
</evidence>
<dbReference type="RefSeq" id="WP_139947588.1">
    <property type="nucleotide sequence ID" value="NZ_CP040899.1"/>
</dbReference>
<keyword evidence="2" id="KW-1185">Reference proteome</keyword>
<sequence length="120" mass="13718">MTTDEKLTQLVGELLHAHSREVWFRVLAPQPLSQREWKAMKDPSMGLTVDEYNTARFEAHGHASRQAGGDFAVARSAIHRLVRELEMEVESLRTALHHEHQVIRGLEQSRQALLEKLGDE</sequence>
<dbReference type="EMBL" id="CP040899">
    <property type="protein sequence ID" value="QDB78263.1"/>
    <property type="molecule type" value="Genomic_DNA"/>
</dbReference>
<proteinExistence type="predicted"/>
<accession>A0ABX5VLQ5</accession>
<name>A0ABX5VLQ5_9MICO</name>
<evidence type="ECO:0000313" key="2">
    <source>
        <dbReference type="Proteomes" id="UP000313948"/>
    </source>
</evidence>
<organism evidence="1 2">
    <name type="scientific">Georgenia wutianyii</name>
    <dbReference type="NCBI Taxonomy" id="2585135"/>
    <lineage>
        <taxon>Bacteria</taxon>
        <taxon>Bacillati</taxon>
        <taxon>Actinomycetota</taxon>
        <taxon>Actinomycetes</taxon>
        <taxon>Micrococcales</taxon>
        <taxon>Bogoriellaceae</taxon>
        <taxon>Georgenia</taxon>
    </lineage>
</organism>
<gene>
    <name evidence="1" type="ORF">FE251_01890</name>
</gene>
<reference evidence="1 2" key="1">
    <citation type="submission" date="2019-05" db="EMBL/GenBank/DDBJ databases">
        <title>Georgenia *** sp. nov., and Georgenia *** sp. nov., isolated from the intestinal contents of plateau pika (Ochotona curzoniae) in the Qinghai-Tibet plateau of China.</title>
        <authorList>
            <person name="Tian Z."/>
        </authorList>
    </citation>
    <scope>NUCLEOTIDE SEQUENCE [LARGE SCALE GENOMIC DNA]</scope>
    <source>
        <strain evidence="1 2">Z294</strain>
    </source>
</reference>